<feature type="region of interest" description="Disordered" evidence="1">
    <location>
        <begin position="728"/>
        <end position="853"/>
    </location>
</feature>
<feature type="compositionally biased region" description="Acidic residues" evidence="1">
    <location>
        <begin position="761"/>
        <end position="771"/>
    </location>
</feature>
<keyword evidence="4" id="KW-1185">Reference proteome</keyword>
<dbReference type="InterPro" id="IPR046112">
    <property type="entry name" value="DUF6049"/>
</dbReference>
<sequence length="853" mass="90143">MAEAAAFQGTGPSPARRWLRRTLTVAVGAPLLAGLLQSPSAPPAEAAEGSGSRTVDVSIDTLAPSAPVEGDTVTVTGTLTNRGKRPITDATVNLRVGPRMDSRSEIGEVARRKGFRAESDPQPLESGPEIEIPRLEAGVSRDFQFSVPVSKLGLDDEGGVYQLGVSLTGQTSDQRYDHVLGIERTFLPYQPEPTSKRTQVTYLWPLISSSHISADTASDDQQSPVFQDDDLAEELRPGGRLDELVTLGKDLPVTWVIDPDLLASVDAMANGYRIKDGTGHTAGTDAHSKLAARWLGLLEKAVQGHKVVALPFADPDLASLAHRGKAVPGALENLQSATELAGPTIETILHVQSATDFAWPVEGAVDPSVMAVATSAGARKVIARSDSIRDDELAYTPTAARPLGGGTTAVVSDAELSTAFQGEMVRAENTTLAVQEFLSQTLAVTLEQPQEQRSIVVAPQRQPSVAQAQAMAAAVRGLGAKRWSEPTDLVTAAAAKPDPEASTSVPRTAQYPKRLRDGELPVQAFRDMKTTRDELDDFKVVLTMPDRVVPPVGSAINREMSTSWRGRTSEAAIYRVDVEEVLQRLTKSIQLVDKSDLTLSGRSATIPVTVQNKLLQDVDGLVLRLTSANKTRLKVDGEAMAELPLKVRAGHSQSVKFPASANANGQVSMTAQLYTADGTPYGLPMSFTVKVSEMTPTVMLVIAGGVLLLVLAGVRMYTQRKRLAARAAAEAETETDAETEAETEPGTDDEPENVPTAESGSESDSDPDSETVAEAGTEPLAEKTGPEAESLPEPDEQTGDAPEDRSPAGDGTPATGREAGGDTADDAGQPSDPDADTGSESGDPSGTGEKVDR</sequence>
<accession>A0A918WD39</accession>
<dbReference type="AlphaFoldDB" id="A0A918WD39"/>
<dbReference type="PROSITE" id="PS00430">
    <property type="entry name" value="TONB_DEPENDENT_REC_1"/>
    <property type="match status" value="1"/>
</dbReference>
<dbReference type="GO" id="GO:0005975">
    <property type="term" value="P:carbohydrate metabolic process"/>
    <property type="evidence" value="ECO:0007669"/>
    <property type="project" value="UniProtKB-ARBA"/>
</dbReference>
<evidence type="ECO:0000256" key="1">
    <source>
        <dbReference type="SAM" id="MobiDB-lite"/>
    </source>
</evidence>
<dbReference type="Pfam" id="PF19516">
    <property type="entry name" value="DUF6049"/>
    <property type="match status" value="1"/>
</dbReference>
<evidence type="ECO:0000313" key="3">
    <source>
        <dbReference type="EMBL" id="GHB03280.1"/>
    </source>
</evidence>
<feature type="transmembrane region" description="Helical" evidence="2">
    <location>
        <begin position="694"/>
        <end position="714"/>
    </location>
</feature>
<keyword evidence="2" id="KW-1133">Transmembrane helix</keyword>
<protein>
    <submittedName>
        <fullName evidence="3">Uncharacterized protein</fullName>
    </submittedName>
</protein>
<evidence type="ECO:0000313" key="4">
    <source>
        <dbReference type="Proteomes" id="UP000644020"/>
    </source>
</evidence>
<dbReference type="InterPro" id="IPR013783">
    <property type="entry name" value="Ig-like_fold"/>
</dbReference>
<name>A0A918WD39_9ACTN</name>
<reference evidence="3" key="1">
    <citation type="journal article" date="2014" name="Int. J. Syst. Evol. Microbiol.">
        <title>Complete genome sequence of Corynebacterium casei LMG S-19264T (=DSM 44701T), isolated from a smear-ripened cheese.</title>
        <authorList>
            <consortium name="US DOE Joint Genome Institute (JGI-PGF)"/>
            <person name="Walter F."/>
            <person name="Albersmeier A."/>
            <person name="Kalinowski J."/>
            <person name="Ruckert C."/>
        </authorList>
    </citation>
    <scope>NUCLEOTIDE SEQUENCE</scope>
    <source>
        <strain evidence="3">JCM 4518</strain>
    </source>
</reference>
<dbReference type="InterPro" id="IPR010916">
    <property type="entry name" value="TonB_box_CS"/>
</dbReference>
<dbReference type="Gene3D" id="2.60.40.10">
    <property type="entry name" value="Immunoglobulins"/>
    <property type="match status" value="1"/>
</dbReference>
<keyword evidence="2" id="KW-0812">Transmembrane</keyword>
<feature type="compositionally biased region" description="Acidic residues" evidence="1">
    <location>
        <begin position="731"/>
        <end position="752"/>
    </location>
</feature>
<evidence type="ECO:0000256" key="2">
    <source>
        <dbReference type="SAM" id="Phobius"/>
    </source>
</evidence>
<dbReference type="Proteomes" id="UP000644020">
    <property type="component" value="Unassembled WGS sequence"/>
</dbReference>
<keyword evidence="2" id="KW-0472">Membrane</keyword>
<proteinExistence type="predicted"/>
<dbReference type="RefSeq" id="WP_189981889.1">
    <property type="nucleotide sequence ID" value="NZ_BMUL01000017.1"/>
</dbReference>
<organism evidence="3 4">
    <name type="scientific">Streptomyces termitum</name>
    <dbReference type="NCBI Taxonomy" id="67368"/>
    <lineage>
        <taxon>Bacteria</taxon>
        <taxon>Bacillati</taxon>
        <taxon>Actinomycetota</taxon>
        <taxon>Actinomycetes</taxon>
        <taxon>Kitasatosporales</taxon>
        <taxon>Streptomycetaceae</taxon>
        <taxon>Streptomyces</taxon>
    </lineage>
</organism>
<reference evidence="3" key="2">
    <citation type="submission" date="2020-09" db="EMBL/GenBank/DDBJ databases">
        <authorList>
            <person name="Sun Q."/>
            <person name="Ohkuma M."/>
        </authorList>
    </citation>
    <scope>NUCLEOTIDE SEQUENCE</scope>
    <source>
        <strain evidence="3">JCM 4518</strain>
    </source>
</reference>
<dbReference type="EMBL" id="BMUL01000017">
    <property type="protein sequence ID" value="GHB03280.1"/>
    <property type="molecule type" value="Genomic_DNA"/>
</dbReference>
<comment type="caution">
    <text evidence="3">The sequence shown here is derived from an EMBL/GenBank/DDBJ whole genome shotgun (WGS) entry which is preliminary data.</text>
</comment>
<gene>
    <name evidence="3" type="ORF">GCM10010305_53200</name>
</gene>